<dbReference type="STRING" id="797210.Halxa_1913"/>
<dbReference type="RefSeq" id="WP_013879433.1">
    <property type="nucleotide sequence ID" value="NC_015666.1"/>
</dbReference>
<dbReference type="InterPro" id="IPR052964">
    <property type="entry name" value="Sporulation_signal_mat"/>
</dbReference>
<feature type="transmembrane region" description="Helical" evidence="6">
    <location>
        <begin position="90"/>
        <end position="111"/>
    </location>
</feature>
<comment type="subcellular location">
    <subcellularLocation>
        <location evidence="1">Endomembrane system</location>
        <topology evidence="1">Multi-pass membrane protein</topology>
    </subcellularLocation>
</comment>
<feature type="transmembrane region" description="Helical" evidence="6">
    <location>
        <begin position="266"/>
        <end position="284"/>
    </location>
</feature>
<dbReference type="eggNOG" id="arCOG06405">
    <property type="taxonomic scope" value="Archaea"/>
</dbReference>
<sequence length="559" mass="61275">MDWSRSPSATRPNLSAVLDRLSIAIQRRVAIDPRALAAFRIAIGTLLILDLALRARNLGTFYTDAGVLPLRALFSDYSPVYSLHAISGAAWVQALLFAVAGAFALALLLGYRTRLATIVSWLLLLSLHARNPMVLNSGDTLLRMLLFWGMFLPLGREWSIDARRLETTRGGEDGTVDETREPVTDESGPSAGDSDDESGMSVPGIVSVPTMAILLQVQLMYLTNAVHKTRSDKWMGGDAVVHIFQADHLTILLGDVLADQHALLELFTYAWIAVILLSPLLLLLTGVWRAAFASVVIGMHLGMATTLQIGLFPLISVGALLLFYPPVVWETATALATRIGIAAPLRRGLDRLQRTAPRVPLPDAPAVPAATDLPATTRTAIETTASRSRVLFSTVIPWLLLVLVVLSNAEAVDYADVPEVGDEVLETVNADQSWRMFAPNPTSTTRWLVAPADLEDGSQVDAFGGGEVDWDRPPSADELYDTARERKYVSNMRYADNENHRSYFANYLCDRWNRSHETGLENVTIYGLTDNAGPYDDEPDIAKYKKIEYDCSGPFVQNG</sequence>
<keyword evidence="9" id="KW-1185">Reference proteome</keyword>
<feature type="domain" description="HTTM-like" evidence="7">
    <location>
        <begin position="28"/>
        <end position="328"/>
    </location>
</feature>
<organism evidence="8 9">
    <name type="scientific">Halopiger xanaduensis (strain DSM 18323 / JCM 14033 / SH-6)</name>
    <dbReference type="NCBI Taxonomy" id="797210"/>
    <lineage>
        <taxon>Archaea</taxon>
        <taxon>Methanobacteriati</taxon>
        <taxon>Methanobacteriota</taxon>
        <taxon>Stenosarchaea group</taxon>
        <taxon>Halobacteria</taxon>
        <taxon>Halobacteriales</taxon>
        <taxon>Natrialbaceae</taxon>
        <taxon>Halopiger</taxon>
    </lineage>
</organism>
<dbReference type="KEGG" id="hxa:Halxa_1913"/>
<accession>F8D6F3</accession>
<feature type="compositionally biased region" description="Basic and acidic residues" evidence="5">
    <location>
        <begin position="169"/>
        <end position="183"/>
    </location>
</feature>
<evidence type="ECO:0000259" key="7">
    <source>
        <dbReference type="SMART" id="SM00752"/>
    </source>
</evidence>
<protein>
    <submittedName>
        <fullName evidence="8">HTTM domain protein</fullName>
    </submittedName>
</protein>
<dbReference type="OrthoDB" id="327281at2157"/>
<proteinExistence type="predicted"/>
<evidence type="ECO:0000256" key="5">
    <source>
        <dbReference type="SAM" id="MobiDB-lite"/>
    </source>
</evidence>
<evidence type="ECO:0000256" key="2">
    <source>
        <dbReference type="ARBA" id="ARBA00022692"/>
    </source>
</evidence>
<feature type="transmembrane region" description="Helical" evidence="6">
    <location>
        <begin position="35"/>
        <end position="53"/>
    </location>
</feature>
<evidence type="ECO:0000256" key="4">
    <source>
        <dbReference type="ARBA" id="ARBA00023136"/>
    </source>
</evidence>
<keyword evidence="3 6" id="KW-1133">Transmembrane helix</keyword>
<feature type="transmembrane region" description="Helical" evidence="6">
    <location>
        <begin position="390"/>
        <end position="409"/>
    </location>
</feature>
<evidence type="ECO:0000256" key="3">
    <source>
        <dbReference type="ARBA" id="ARBA00022989"/>
    </source>
</evidence>
<dbReference type="PANTHER" id="PTHR39535">
    <property type="entry name" value="SPORULATION-DELAYING PROTEIN SDPB"/>
    <property type="match status" value="1"/>
</dbReference>
<evidence type="ECO:0000256" key="1">
    <source>
        <dbReference type="ARBA" id="ARBA00004127"/>
    </source>
</evidence>
<dbReference type="PANTHER" id="PTHR39535:SF2">
    <property type="entry name" value="HTTM DOMAIN-CONTAINING PROTEIN"/>
    <property type="match status" value="1"/>
</dbReference>
<keyword evidence="2 6" id="KW-0812">Transmembrane</keyword>
<reference evidence="8 9" key="1">
    <citation type="journal article" date="2012" name="Stand. Genomic Sci.">
        <title>Complete genome sequence of Halopiger xanaduensis type strain (SH-6(T)).</title>
        <authorList>
            <person name="Anderson I."/>
            <person name="Tindall B.J."/>
            <person name="Rohde M."/>
            <person name="Lucas S."/>
            <person name="Han J."/>
            <person name="Lapidus A."/>
            <person name="Cheng J.F."/>
            <person name="Goodwin L."/>
            <person name="Pitluck S."/>
            <person name="Peters L."/>
            <person name="Pati A."/>
            <person name="Mikhailova N."/>
            <person name="Pagani I."/>
            <person name="Teshima H."/>
            <person name="Han C."/>
            <person name="Tapia R."/>
            <person name="Land M."/>
            <person name="Woyke T."/>
            <person name="Klenk H.P."/>
            <person name="Kyrpides N."/>
            <person name="Ivanova N."/>
        </authorList>
    </citation>
    <scope>NUCLEOTIDE SEQUENCE [LARGE SCALE GENOMIC DNA]</scope>
    <source>
        <strain evidence="9">DSM 18323 / JCM 14033 / SH-6</strain>
    </source>
</reference>
<evidence type="ECO:0000313" key="9">
    <source>
        <dbReference type="Proteomes" id="UP000006794"/>
    </source>
</evidence>
<dbReference type="SMART" id="SM00752">
    <property type="entry name" value="HTTM"/>
    <property type="match status" value="1"/>
</dbReference>
<dbReference type="AlphaFoldDB" id="F8D6F3"/>
<dbReference type="EMBL" id="CP002839">
    <property type="protein sequence ID" value="AEH36540.1"/>
    <property type="molecule type" value="Genomic_DNA"/>
</dbReference>
<dbReference type="InterPro" id="IPR011020">
    <property type="entry name" value="HTTM-like"/>
</dbReference>
<dbReference type="Proteomes" id="UP000006794">
    <property type="component" value="Chromosome"/>
</dbReference>
<dbReference type="GO" id="GO:0012505">
    <property type="term" value="C:endomembrane system"/>
    <property type="evidence" value="ECO:0007669"/>
    <property type="project" value="UniProtKB-SubCell"/>
</dbReference>
<evidence type="ECO:0000256" key="6">
    <source>
        <dbReference type="SAM" id="Phobius"/>
    </source>
</evidence>
<name>F8D6F3_HALXS</name>
<gene>
    <name evidence="8" type="ordered locus">Halxa_1913</name>
</gene>
<keyword evidence="4 6" id="KW-0472">Membrane</keyword>
<evidence type="ECO:0000313" key="8">
    <source>
        <dbReference type="EMBL" id="AEH36540.1"/>
    </source>
</evidence>
<feature type="region of interest" description="Disordered" evidence="5">
    <location>
        <begin position="169"/>
        <end position="199"/>
    </location>
</feature>
<dbReference type="GeneID" id="10796877"/>
<dbReference type="HOGENOM" id="CLU_022162_0_0_2"/>